<evidence type="ECO:0000313" key="7">
    <source>
        <dbReference type="Proteomes" id="UP000023795"/>
    </source>
</evidence>
<gene>
    <name evidence="6" type="ORF">MOMA_09321</name>
</gene>
<reference evidence="6 7" key="1">
    <citation type="journal article" date="2013" name="Genome Announc.">
        <title>Genome Sequence of Moraxella macacae 0408225, a Novel Bacterial Species Isolated from a Cynomolgus Macaque with Epistaxis.</title>
        <authorList>
            <person name="Ladner J.T."/>
            <person name="Whitehouse C.A."/>
            <person name="Koroleva G.I."/>
            <person name="Palacios G.F."/>
        </authorList>
    </citation>
    <scope>NUCLEOTIDE SEQUENCE [LARGE SCALE GENOMIC DNA]</scope>
    <source>
        <strain evidence="6 7">0408225</strain>
    </source>
</reference>
<dbReference type="GO" id="GO:0016787">
    <property type="term" value="F:hydrolase activity"/>
    <property type="evidence" value="ECO:0007669"/>
    <property type="project" value="UniProtKB-KW"/>
</dbReference>
<evidence type="ECO:0000259" key="5">
    <source>
        <dbReference type="SMART" id="SM00507"/>
    </source>
</evidence>
<dbReference type="InterPro" id="IPR002711">
    <property type="entry name" value="HNH"/>
</dbReference>
<dbReference type="Pfam" id="PF01844">
    <property type="entry name" value="HNH"/>
    <property type="match status" value="1"/>
</dbReference>
<dbReference type="CDD" id="cd00085">
    <property type="entry name" value="HNHc"/>
    <property type="match status" value="1"/>
</dbReference>
<organism evidence="6 7">
    <name type="scientific">Moraxella macacae 0408225</name>
    <dbReference type="NCBI Taxonomy" id="1230338"/>
    <lineage>
        <taxon>Bacteria</taxon>
        <taxon>Pseudomonadati</taxon>
        <taxon>Pseudomonadota</taxon>
        <taxon>Gammaproteobacteria</taxon>
        <taxon>Moraxellales</taxon>
        <taxon>Moraxellaceae</taxon>
        <taxon>Moraxella</taxon>
    </lineage>
</organism>
<proteinExistence type="inferred from homology"/>
<dbReference type="OrthoDB" id="5292295at2"/>
<dbReference type="PATRIC" id="fig|1230338.3.peg.2004"/>
<dbReference type="PANTHER" id="PTHR41286">
    <property type="entry name" value="HNH NUCLEASE YAJD-RELATED"/>
    <property type="match status" value="1"/>
</dbReference>
<dbReference type="InterPro" id="IPR003615">
    <property type="entry name" value="HNH_nuc"/>
</dbReference>
<evidence type="ECO:0000256" key="2">
    <source>
        <dbReference type="ARBA" id="ARBA00022801"/>
    </source>
</evidence>
<evidence type="ECO:0000256" key="3">
    <source>
        <dbReference type="ARBA" id="ARBA00038412"/>
    </source>
</evidence>
<dbReference type="Gene3D" id="1.10.30.50">
    <property type="match status" value="1"/>
</dbReference>
<feature type="domain" description="HNH nuclease" evidence="5">
    <location>
        <begin position="33"/>
        <end position="84"/>
    </location>
</feature>
<keyword evidence="7" id="KW-1185">Reference proteome</keyword>
<dbReference type="GO" id="GO:0003676">
    <property type="term" value="F:nucleic acid binding"/>
    <property type="evidence" value="ECO:0007669"/>
    <property type="project" value="InterPro"/>
</dbReference>
<comment type="similarity">
    <text evidence="3">Belongs to the HNH nuclease family.</text>
</comment>
<keyword evidence="1" id="KW-0540">Nuclease</keyword>
<protein>
    <recommendedName>
        <fullName evidence="4">Putative HNH nuclease YajD</fullName>
    </recommendedName>
</protein>
<dbReference type="GO" id="GO:0008270">
    <property type="term" value="F:zinc ion binding"/>
    <property type="evidence" value="ECO:0007669"/>
    <property type="project" value="InterPro"/>
</dbReference>
<comment type="caution">
    <text evidence="6">The sequence shown here is derived from an EMBL/GenBank/DDBJ whole genome shotgun (WGS) entry which is preliminary data.</text>
</comment>
<sequence length="95" mass="10668">MRLTTLQPRLKPITAHTQKRNWGNGRGGRKWRKLRGEILARDNYTCQMCGRVGCRLELDHIVNIAVGGTNDPINLQALCHTCHTQKTQFESGGGI</sequence>
<accession>L2F8F6</accession>
<name>L2F8F6_9GAMM</name>
<dbReference type="PANTHER" id="PTHR41286:SF1">
    <property type="entry name" value="HNH NUCLEASE YAJD-RELATED"/>
    <property type="match status" value="1"/>
</dbReference>
<dbReference type="STRING" id="1230338.MOMA_09321"/>
<dbReference type="Proteomes" id="UP000023795">
    <property type="component" value="Unassembled WGS sequence"/>
</dbReference>
<dbReference type="EMBL" id="ANIN01000002">
    <property type="protein sequence ID" value="ELA08748.1"/>
    <property type="molecule type" value="Genomic_DNA"/>
</dbReference>
<dbReference type="RefSeq" id="WP_009502308.1">
    <property type="nucleotide sequence ID" value="NZ_ANIN01000002.1"/>
</dbReference>
<evidence type="ECO:0000256" key="1">
    <source>
        <dbReference type="ARBA" id="ARBA00022722"/>
    </source>
</evidence>
<evidence type="ECO:0000313" key="6">
    <source>
        <dbReference type="EMBL" id="ELA08748.1"/>
    </source>
</evidence>
<dbReference type="SMART" id="SM00507">
    <property type="entry name" value="HNHc"/>
    <property type="match status" value="1"/>
</dbReference>
<dbReference type="eggNOG" id="COG1403">
    <property type="taxonomic scope" value="Bacteria"/>
</dbReference>
<dbReference type="AlphaFoldDB" id="L2F8F6"/>
<keyword evidence="2" id="KW-0378">Hydrolase</keyword>
<dbReference type="GO" id="GO:0005829">
    <property type="term" value="C:cytosol"/>
    <property type="evidence" value="ECO:0007669"/>
    <property type="project" value="TreeGrafter"/>
</dbReference>
<evidence type="ECO:0000256" key="4">
    <source>
        <dbReference type="ARBA" id="ARBA00040194"/>
    </source>
</evidence>
<dbReference type="GO" id="GO:0004519">
    <property type="term" value="F:endonuclease activity"/>
    <property type="evidence" value="ECO:0007669"/>
    <property type="project" value="InterPro"/>
</dbReference>